<dbReference type="STRING" id="31246.A0A183NXR0"/>
<dbReference type="PANTHER" id="PTHR47027:SF25">
    <property type="entry name" value="REVERSE TRANSCRIPTASE DOMAIN-CONTAINING PROTEIN"/>
    <property type="match status" value="1"/>
</dbReference>
<feature type="region of interest" description="Disordered" evidence="1">
    <location>
        <begin position="309"/>
        <end position="363"/>
    </location>
</feature>
<evidence type="ECO:0000256" key="1">
    <source>
        <dbReference type="SAM" id="MobiDB-lite"/>
    </source>
</evidence>
<accession>A0A183NXR0</accession>
<feature type="compositionally biased region" description="Polar residues" evidence="1">
    <location>
        <begin position="339"/>
        <end position="353"/>
    </location>
</feature>
<feature type="compositionally biased region" description="Basic and acidic residues" evidence="1">
    <location>
        <begin position="309"/>
        <end position="322"/>
    </location>
</feature>
<evidence type="ECO:0000259" key="2">
    <source>
        <dbReference type="Pfam" id="PF00078"/>
    </source>
</evidence>
<feature type="compositionally biased region" description="Basic and acidic residues" evidence="1">
    <location>
        <begin position="424"/>
        <end position="439"/>
    </location>
</feature>
<protein>
    <recommendedName>
        <fullName evidence="2">Reverse transcriptase domain-containing protein</fullName>
    </recommendedName>
</protein>
<gene>
    <name evidence="3" type="ORF">SMTD_LOCUS6896</name>
</gene>
<feature type="domain" description="Reverse transcriptase" evidence="2">
    <location>
        <begin position="58"/>
        <end position="274"/>
    </location>
</feature>
<reference evidence="3 4" key="1">
    <citation type="submission" date="2018-11" db="EMBL/GenBank/DDBJ databases">
        <authorList>
            <consortium name="Pathogen Informatics"/>
        </authorList>
    </citation>
    <scope>NUCLEOTIDE SEQUENCE [LARGE SCALE GENOMIC DNA]</scope>
    <source>
        <strain>Denwood</strain>
        <strain evidence="4">Zambia</strain>
    </source>
</reference>
<proteinExistence type="predicted"/>
<name>A0A183NXR0_9TREM</name>
<keyword evidence="4" id="KW-1185">Reference proteome</keyword>
<dbReference type="Pfam" id="PF00078">
    <property type="entry name" value="RVT_1"/>
    <property type="match status" value="1"/>
</dbReference>
<dbReference type="AlphaFoldDB" id="A0A183NXR0"/>
<evidence type="ECO:0000313" key="3">
    <source>
        <dbReference type="EMBL" id="VDP36382.1"/>
    </source>
</evidence>
<dbReference type="InterPro" id="IPR000477">
    <property type="entry name" value="RT_dom"/>
</dbReference>
<dbReference type="PANTHER" id="PTHR47027">
    <property type="entry name" value="REVERSE TRANSCRIPTASE DOMAIN-CONTAINING PROTEIN"/>
    <property type="match status" value="1"/>
</dbReference>
<dbReference type="Proteomes" id="UP000269396">
    <property type="component" value="Unassembled WGS sequence"/>
</dbReference>
<sequence length="439" mass="49296">MVIRQIKSGKETGPDGIPGELLEANVAVTAGILRIPFNNIWDEEQVRTDWKEGLLIKIPKKRNLSKCDNYRCITRLSIPGKFFTRVLLNRMKDSVDAQLRDQQAGLRKDRSCTDQIATLQITMEQSIDWNPSLCINLIEYEKTFDRVDRTTLWKLLQHYGVPEKIVNIIRNSYDGLNSKFMRGGQLTDFFELGIQWKVKMQLDDLDFADDLALLSQTQQQMQKKTTGVAAASAAVGLNIHKGKSKILRYSTACTNTITLDGEALEDVKTFTYLGSISDEQGGSDADVKARIGKARAAYLQLKNIWDSKELSTNTKESEKECRSAIPPPPPPPPPPPAPSSLQRNSTMRANYSDPSLKDSGVKPVRRLSTTVSFNYKHNLKSPSIEMLTELTDAFKSLKKCTNIIDAKNVDFSKKLPVHRGRIKSGHEGHSERSKIQSDN</sequence>
<feature type="compositionally biased region" description="Pro residues" evidence="1">
    <location>
        <begin position="325"/>
        <end position="338"/>
    </location>
</feature>
<organism evidence="3 4">
    <name type="scientific">Schistosoma mattheei</name>
    <dbReference type="NCBI Taxonomy" id="31246"/>
    <lineage>
        <taxon>Eukaryota</taxon>
        <taxon>Metazoa</taxon>
        <taxon>Spiralia</taxon>
        <taxon>Lophotrochozoa</taxon>
        <taxon>Platyhelminthes</taxon>
        <taxon>Trematoda</taxon>
        <taxon>Digenea</taxon>
        <taxon>Strigeidida</taxon>
        <taxon>Schistosomatoidea</taxon>
        <taxon>Schistosomatidae</taxon>
        <taxon>Schistosoma</taxon>
    </lineage>
</organism>
<feature type="region of interest" description="Disordered" evidence="1">
    <location>
        <begin position="417"/>
        <end position="439"/>
    </location>
</feature>
<dbReference type="EMBL" id="UZAL01027876">
    <property type="protein sequence ID" value="VDP36382.1"/>
    <property type="molecule type" value="Genomic_DNA"/>
</dbReference>
<evidence type="ECO:0000313" key="4">
    <source>
        <dbReference type="Proteomes" id="UP000269396"/>
    </source>
</evidence>